<sequence length="426" mass="45531">MFQSIDARLPARSRRALAIGAALIALFAGDIASAQDLTLSDALARAAARDPTGPASAARVTAAEAGVRQADVGPRPVIGVDLEDFAGTGPYSPVDRSQATLYYERTWERGGKREARTGVAQSELSLAQQRGRLRTLDLLAQVQAAWVEAQATQAAIMVAEDRLALAERVERDVGRRVGRALDPLFAGERARTAVAQARIASDQAIEAARIARANLASYWGGGDDFALDTAAFGRLDPGAPPGDTMPDLALLTAERDTAEARIRLEEARGVTDPTVRAGVRHFGQGNEVALVVGGSIPLGGRQANRANVERAQADRLAAEAEIAVARIDQKREADRLTASRASIAAEIARIDAEVLPSAERAVVMVRDGFNRGGTAFTYFEVAEAQRAVIDARTRRIDLLRRFHLDGVRLDRLGGRHASLIASVENR</sequence>
<organism evidence="2 3">
    <name type="scientific">Sphingobium xenophagum</name>
    <dbReference type="NCBI Taxonomy" id="121428"/>
    <lineage>
        <taxon>Bacteria</taxon>
        <taxon>Pseudomonadati</taxon>
        <taxon>Pseudomonadota</taxon>
        <taxon>Alphaproteobacteria</taxon>
        <taxon>Sphingomonadales</taxon>
        <taxon>Sphingomonadaceae</taxon>
        <taxon>Sphingobium</taxon>
    </lineage>
</organism>
<proteinExistence type="predicted"/>
<name>A0A249MRG6_SPHXE</name>
<feature type="coiled-coil region" evidence="1">
    <location>
        <begin position="301"/>
        <end position="333"/>
    </location>
</feature>
<reference evidence="2 3" key="1">
    <citation type="submission" date="2017-08" db="EMBL/GenBank/DDBJ databases">
        <title>Whole Genome Sequence of Sphingobium hydrophobicum C1: Insights into Adaption to the Electronic-waste Contaminated Sediment.</title>
        <authorList>
            <person name="Song D."/>
            <person name="Chen X."/>
            <person name="Xu M."/>
        </authorList>
    </citation>
    <scope>NUCLEOTIDE SEQUENCE [LARGE SCALE GENOMIC DNA]</scope>
    <source>
        <strain evidence="2 3">C1</strain>
    </source>
</reference>
<dbReference type="PANTHER" id="PTHR30203">
    <property type="entry name" value="OUTER MEMBRANE CATION EFFLUX PROTEIN"/>
    <property type="match status" value="1"/>
</dbReference>
<dbReference type="KEGG" id="shyd:CJD35_05350"/>
<evidence type="ECO:0000313" key="3">
    <source>
        <dbReference type="Proteomes" id="UP000217141"/>
    </source>
</evidence>
<accession>A0A249MRG6</accession>
<dbReference type="InterPro" id="IPR010131">
    <property type="entry name" value="MdtP/NodT-like"/>
</dbReference>
<evidence type="ECO:0000256" key="1">
    <source>
        <dbReference type="SAM" id="Coils"/>
    </source>
</evidence>
<dbReference type="Gene3D" id="1.20.1600.10">
    <property type="entry name" value="Outer membrane efflux proteins (OEP)"/>
    <property type="match status" value="1"/>
</dbReference>
<dbReference type="SUPFAM" id="SSF56954">
    <property type="entry name" value="Outer membrane efflux proteins (OEP)"/>
    <property type="match status" value="1"/>
</dbReference>
<dbReference type="EMBL" id="CP022745">
    <property type="protein sequence ID" value="ASY43941.1"/>
    <property type="molecule type" value="Genomic_DNA"/>
</dbReference>
<evidence type="ECO:0000313" key="2">
    <source>
        <dbReference type="EMBL" id="ASY43941.1"/>
    </source>
</evidence>
<dbReference type="PANTHER" id="PTHR30203:SF24">
    <property type="entry name" value="BLR4935 PROTEIN"/>
    <property type="match status" value="1"/>
</dbReference>
<protein>
    <submittedName>
        <fullName evidence="2">Metal transporter</fullName>
    </submittedName>
</protein>
<keyword evidence="1" id="KW-0175">Coiled coil</keyword>
<dbReference type="GO" id="GO:0015562">
    <property type="term" value="F:efflux transmembrane transporter activity"/>
    <property type="evidence" value="ECO:0007669"/>
    <property type="project" value="InterPro"/>
</dbReference>
<dbReference type="Proteomes" id="UP000217141">
    <property type="component" value="Chromosome I"/>
</dbReference>
<dbReference type="AlphaFoldDB" id="A0A249MRG6"/>
<gene>
    <name evidence="2" type="ORF">CJD35_05350</name>
</gene>
<dbReference type="RefSeq" id="WP_095686873.1">
    <property type="nucleotide sequence ID" value="NZ_CP022745.1"/>
</dbReference>